<organism evidence="2">
    <name type="scientific">marine metagenome</name>
    <dbReference type="NCBI Taxonomy" id="408172"/>
    <lineage>
        <taxon>unclassified sequences</taxon>
        <taxon>metagenomes</taxon>
        <taxon>ecological metagenomes</taxon>
    </lineage>
</organism>
<keyword evidence="1" id="KW-0472">Membrane</keyword>
<name>A0A381S4C4_9ZZZZ</name>
<reference evidence="2" key="1">
    <citation type="submission" date="2018-05" db="EMBL/GenBank/DDBJ databases">
        <authorList>
            <person name="Lanie J.A."/>
            <person name="Ng W.-L."/>
            <person name="Kazmierczak K.M."/>
            <person name="Andrzejewski T.M."/>
            <person name="Davidsen T.M."/>
            <person name="Wayne K.J."/>
            <person name="Tettelin H."/>
            <person name="Glass J.I."/>
            <person name="Rusch D."/>
            <person name="Podicherti R."/>
            <person name="Tsui H.-C.T."/>
            <person name="Winkler M.E."/>
        </authorList>
    </citation>
    <scope>NUCLEOTIDE SEQUENCE</scope>
</reference>
<proteinExistence type="predicted"/>
<dbReference type="AlphaFoldDB" id="A0A381S4C4"/>
<keyword evidence="1" id="KW-0812">Transmembrane</keyword>
<feature type="transmembrane region" description="Helical" evidence="1">
    <location>
        <begin position="6"/>
        <end position="29"/>
    </location>
</feature>
<evidence type="ECO:0000256" key="1">
    <source>
        <dbReference type="SAM" id="Phobius"/>
    </source>
</evidence>
<accession>A0A381S4C4</accession>
<keyword evidence="1" id="KW-1133">Transmembrane helix</keyword>
<dbReference type="EMBL" id="UINC01002652">
    <property type="protein sequence ID" value="SUZ98932.1"/>
    <property type="molecule type" value="Genomic_DNA"/>
</dbReference>
<gene>
    <name evidence="2" type="ORF">METZ01_LOCUS51786</name>
</gene>
<sequence>MRDFINYATSIDIKILILVVAVIAIWKYIKWIKKIN</sequence>
<evidence type="ECO:0000313" key="2">
    <source>
        <dbReference type="EMBL" id="SUZ98932.1"/>
    </source>
</evidence>
<protein>
    <submittedName>
        <fullName evidence="2">Uncharacterized protein</fullName>
    </submittedName>
</protein>